<dbReference type="Gene3D" id="3.30.470.20">
    <property type="entry name" value="ATP-grasp fold, B domain"/>
    <property type="match status" value="1"/>
</dbReference>
<evidence type="ECO:0000256" key="1">
    <source>
        <dbReference type="PROSITE-ProRule" id="PRU00409"/>
    </source>
</evidence>
<evidence type="ECO:0000313" key="4">
    <source>
        <dbReference type="Proteomes" id="UP001225034"/>
    </source>
</evidence>
<keyword evidence="4" id="KW-1185">Reference proteome</keyword>
<dbReference type="RefSeq" id="WP_306981825.1">
    <property type="nucleotide sequence ID" value="NZ_JAUSUA010000002.1"/>
</dbReference>
<dbReference type="Proteomes" id="UP001225034">
    <property type="component" value="Unassembled WGS sequence"/>
</dbReference>
<dbReference type="PROSITE" id="PS50975">
    <property type="entry name" value="ATP_GRASP"/>
    <property type="match status" value="1"/>
</dbReference>
<accession>A0ABT9YGW1</accession>
<reference evidence="3 4" key="1">
    <citation type="submission" date="2023-07" db="EMBL/GenBank/DDBJ databases">
        <title>Genomic Encyclopedia of Type Strains, Phase IV (KMG-IV): sequencing the most valuable type-strain genomes for metagenomic binning, comparative biology and taxonomic classification.</title>
        <authorList>
            <person name="Goeker M."/>
        </authorList>
    </citation>
    <scope>NUCLEOTIDE SEQUENCE [LARGE SCALE GENOMIC DNA]</scope>
    <source>
        <strain evidence="3 4">DSM 19154</strain>
    </source>
</reference>
<evidence type="ECO:0000313" key="3">
    <source>
        <dbReference type="EMBL" id="MDQ0206934.1"/>
    </source>
</evidence>
<organism evidence="3 4">
    <name type="scientific">Alkalicoccobacillus murimartini</name>
    <dbReference type="NCBI Taxonomy" id="171685"/>
    <lineage>
        <taxon>Bacteria</taxon>
        <taxon>Bacillati</taxon>
        <taxon>Bacillota</taxon>
        <taxon>Bacilli</taxon>
        <taxon>Bacillales</taxon>
        <taxon>Bacillaceae</taxon>
        <taxon>Alkalicoccobacillus</taxon>
    </lineage>
</organism>
<evidence type="ECO:0000259" key="2">
    <source>
        <dbReference type="PROSITE" id="PS50975"/>
    </source>
</evidence>
<comment type="caution">
    <text evidence="3">The sequence shown here is derived from an EMBL/GenBank/DDBJ whole genome shotgun (WGS) entry which is preliminary data.</text>
</comment>
<sequence length="377" mass="43213">MEFVISVGAGLNQVPFIERLVKKGYKVIAFDLDQDAPGKKLCYAFKAISTWNYDEAIQWLVDLGLKYIGVGSFSYGKALVTEKKIANYFNLLGELGTDTYSINLNKNEQQKKLFEFGFNKYKSYLPHEIESLEEINSFIVKPLVGGSSEGIQLLSKQQLLDSNIDVHEVVIEPFLEGEELRVSSIIQNGSTKATFVMKRENLKDTFCIGRQQPADEYNANINKLINRLISTFSIRNSALKLDIIATTEGLEIVEIDFGIAGDRFETHLSWDFFEYNYIDNYINLIVGKEVEQRLYSTSPKVFSDHIYNLSDGFLTYHEETIHIYLRSMLDEYKLIRANNKVLIPYPKSNMDSYLIVIHKNKNLSNLELNEHSTKLLT</sequence>
<gene>
    <name evidence="3" type="ORF">J2S05_001733</name>
</gene>
<dbReference type="InterPro" id="IPR011761">
    <property type="entry name" value="ATP-grasp"/>
</dbReference>
<dbReference type="InterPro" id="IPR003806">
    <property type="entry name" value="ATP-grasp_PylC-type"/>
</dbReference>
<keyword evidence="1" id="KW-0547">Nucleotide-binding</keyword>
<dbReference type="Gene3D" id="3.40.50.20">
    <property type="match status" value="1"/>
</dbReference>
<feature type="domain" description="ATP-grasp" evidence="2">
    <location>
        <begin position="110"/>
        <end position="286"/>
    </location>
</feature>
<dbReference type="SUPFAM" id="SSF56059">
    <property type="entry name" value="Glutathione synthetase ATP-binding domain-like"/>
    <property type="match status" value="1"/>
</dbReference>
<keyword evidence="1" id="KW-0067">ATP-binding</keyword>
<dbReference type="Pfam" id="PF02655">
    <property type="entry name" value="ATP-grasp_3"/>
    <property type="match status" value="1"/>
</dbReference>
<protein>
    <submittedName>
        <fullName evidence="3">ATP-grasp superfamily ATP-dependent carboligase</fullName>
    </submittedName>
</protein>
<dbReference type="EMBL" id="JAUSUA010000002">
    <property type="protein sequence ID" value="MDQ0206934.1"/>
    <property type="molecule type" value="Genomic_DNA"/>
</dbReference>
<name>A0ABT9YGW1_9BACI</name>
<proteinExistence type="predicted"/>